<reference evidence="2" key="1">
    <citation type="journal article" date="2019" name="Int. J. Syst. Evol. Microbiol.">
        <title>The Global Catalogue of Microorganisms (GCM) 10K type strain sequencing project: providing services to taxonomists for standard genome sequencing and annotation.</title>
        <authorList>
            <consortium name="The Broad Institute Genomics Platform"/>
            <consortium name="The Broad Institute Genome Sequencing Center for Infectious Disease"/>
            <person name="Wu L."/>
            <person name="Ma J."/>
        </authorList>
    </citation>
    <scope>NUCLEOTIDE SEQUENCE [LARGE SCALE GENOMIC DNA]</scope>
    <source>
        <strain evidence="2">CGMCC 4.7367</strain>
    </source>
</reference>
<organism evidence="1 2">
    <name type="scientific">Lentzea cavernae</name>
    <dbReference type="NCBI Taxonomy" id="2020703"/>
    <lineage>
        <taxon>Bacteria</taxon>
        <taxon>Bacillati</taxon>
        <taxon>Actinomycetota</taxon>
        <taxon>Actinomycetes</taxon>
        <taxon>Pseudonocardiales</taxon>
        <taxon>Pseudonocardiaceae</taxon>
        <taxon>Lentzea</taxon>
    </lineage>
</organism>
<evidence type="ECO:0000313" key="1">
    <source>
        <dbReference type="EMBL" id="GHH56844.1"/>
    </source>
</evidence>
<keyword evidence="2" id="KW-1185">Reference proteome</keyword>
<name>A0ABQ3MR27_9PSEU</name>
<comment type="caution">
    <text evidence="1">The sequence shown here is derived from an EMBL/GenBank/DDBJ whole genome shotgun (WGS) entry which is preliminary data.</text>
</comment>
<protein>
    <submittedName>
        <fullName evidence="1">Uncharacterized protein</fullName>
    </submittedName>
</protein>
<gene>
    <name evidence="1" type="ORF">GCM10017774_75420</name>
</gene>
<sequence>MGDFEDQLRQQVHRARQQDDREKDQIAEVLAGMDGYRAQWAEQARAFVKVAAEIGIAPHRHQTQRTIKKRFGRTATETTVLEYHLIGTSGVGITLSGDLVEGREQQPVLRPLGELKAELVTTLLYRDYPAARAPRSEVVVKLSHGRVKHGVTAAGELLLVGDHEGYDTFTTFEHELKNKIRVALGRAWNE</sequence>
<proteinExistence type="predicted"/>
<dbReference type="RefSeq" id="WP_191304186.1">
    <property type="nucleotide sequence ID" value="NZ_BNAR01000017.1"/>
</dbReference>
<accession>A0ABQ3MR27</accession>
<dbReference type="Proteomes" id="UP000605568">
    <property type="component" value="Unassembled WGS sequence"/>
</dbReference>
<evidence type="ECO:0000313" key="2">
    <source>
        <dbReference type="Proteomes" id="UP000605568"/>
    </source>
</evidence>
<dbReference type="EMBL" id="BNAR01000017">
    <property type="protein sequence ID" value="GHH56844.1"/>
    <property type="molecule type" value="Genomic_DNA"/>
</dbReference>